<dbReference type="Proteomes" id="UP000829364">
    <property type="component" value="Chromosome 3"/>
</dbReference>
<dbReference type="SMART" id="SM01152">
    <property type="entry name" value="DUF167"/>
    <property type="match status" value="1"/>
</dbReference>
<dbReference type="PANTHER" id="PTHR13420">
    <property type="entry name" value="UPF0235 PROTEIN C15ORF40"/>
    <property type="match status" value="1"/>
</dbReference>
<keyword evidence="3" id="KW-1185">Reference proteome</keyword>
<organism evidence="2 3">
    <name type="scientific">Purpureocillium takamizusanense</name>
    <dbReference type="NCBI Taxonomy" id="2060973"/>
    <lineage>
        <taxon>Eukaryota</taxon>
        <taxon>Fungi</taxon>
        <taxon>Dikarya</taxon>
        <taxon>Ascomycota</taxon>
        <taxon>Pezizomycotina</taxon>
        <taxon>Sordariomycetes</taxon>
        <taxon>Hypocreomycetidae</taxon>
        <taxon>Hypocreales</taxon>
        <taxon>Ophiocordycipitaceae</taxon>
        <taxon>Purpureocillium</taxon>
    </lineage>
</organism>
<dbReference type="AlphaFoldDB" id="A0A9Q8QD28"/>
<dbReference type="SUPFAM" id="SSF69786">
    <property type="entry name" value="YggU-like"/>
    <property type="match status" value="1"/>
</dbReference>
<dbReference type="RefSeq" id="XP_047840896.1">
    <property type="nucleotide sequence ID" value="XM_047984921.1"/>
</dbReference>
<dbReference type="InterPro" id="IPR003746">
    <property type="entry name" value="DUF167"/>
</dbReference>
<comment type="similarity">
    <text evidence="1">Belongs to the UPF0235 family.</text>
</comment>
<evidence type="ECO:0000256" key="1">
    <source>
        <dbReference type="ARBA" id="ARBA00010364"/>
    </source>
</evidence>
<dbReference type="GO" id="GO:0005737">
    <property type="term" value="C:cytoplasm"/>
    <property type="evidence" value="ECO:0007669"/>
    <property type="project" value="TreeGrafter"/>
</dbReference>
<protein>
    <submittedName>
        <fullName evidence="2">Uncharacterized protein</fullName>
    </submittedName>
</protein>
<dbReference type="OrthoDB" id="244097at2759"/>
<dbReference type="Gene3D" id="3.30.1200.10">
    <property type="entry name" value="YggU-like"/>
    <property type="match status" value="1"/>
</dbReference>
<dbReference type="Pfam" id="PF02594">
    <property type="entry name" value="DUF167"/>
    <property type="match status" value="1"/>
</dbReference>
<evidence type="ECO:0000313" key="2">
    <source>
        <dbReference type="EMBL" id="UNI17415.1"/>
    </source>
</evidence>
<sequence>MPSLACERHNGSLVSAPSPIDVILARKETSKQMASSSASSGAAAAVRFVASAGNNKSIPRIGSLYLQLRVKPGTSRQREGISSVTGDRIELCVAAPARDGAANEAVVRLLGDAIRLPKTRLLLVQGAKCRDKTVVVRDVAEDGAGAYAATVLDLLRKASRNP</sequence>
<dbReference type="GeneID" id="72065714"/>
<dbReference type="EMBL" id="CP086356">
    <property type="protein sequence ID" value="UNI17415.1"/>
    <property type="molecule type" value="Genomic_DNA"/>
</dbReference>
<name>A0A9Q8QD28_9HYPO</name>
<gene>
    <name evidence="2" type="ORF">JDV02_003758</name>
</gene>
<dbReference type="PANTHER" id="PTHR13420:SF7">
    <property type="entry name" value="UPF0235 PROTEIN C15ORF40"/>
    <property type="match status" value="1"/>
</dbReference>
<dbReference type="HAMAP" id="MF_00634">
    <property type="entry name" value="UPF0235"/>
    <property type="match status" value="1"/>
</dbReference>
<dbReference type="KEGG" id="ptkz:JDV02_003758"/>
<proteinExistence type="inferred from homology"/>
<dbReference type="InterPro" id="IPR036591">
    <property type="entry name" value="YggU-like_sf"/>
</dbReference>
<reference evidence="2" key="1">
    <citation type="submission" date="2021-11" db="EMBL/GenBank/DDBJ databases">
        <title>Purpureocillium_takamizusanense_genome.</title>
        <authorList>
            <person name="Nguyen N.-H."/>
        </authorList>
    </citation>
    <scope>NUCLEOTIDE SEQUENCE</scope>
    <source>
        <strain evidence="2">PT3</strain>
    </source>
</reference>
<accession>A0A9Q8QD28</accession>
<evidence type="ECO:0000313" key="3">
    <source>
        <dbReference type="Proteomes" id="UP000829364"/>
    </source>
</evidence>
<dbReference type="NCBIfam" id="TIGR00251">
    <property type="entry name" value="DUF167 family protein"/>
    <property type="match status" value="1"/>
</dbReference>